<dbReference type="OrthoDB" id="5311681at2759"/>
<accession>A0A232LR47</accession>
<protein>
    <recommendedName>
        <fullName evidence="4">F-box domain-containing protein</fullName>
    </recommendedName>
</protein>
<dbReference type="SUPFAM" id="SSF52047">
    <property type="entry name" value="RNI-like"/>
    <property type="match status" value="1"/>
</dbReference>
<feature type="compositionally biased region" description="Basic residues" evidence="1">
    <location>
        <begin position="637"/>
        <end position="654"/>
    </location>
</feature>
<comment type="caution">
    <text evidence="2">The sequence shown here is derived from an EMBL/GenBank/DDBJ whole genome shotgun (WGS) entry which is preliminary data.</text>
</comment>
<evidence type="ECO:0000313" key="3">
    <source>
        <dbReference type="Proteomes" id="UP000243515"/>
    </source>
</evidence>
<feature type="region of interest" description="Disordered" evidence="1">
    <location>
        <begin position="570"/>
        <end position="671"/>
    </location>
</feature>
<feature type="compositionally biased region" description="Polar residues" evidence="1">
    <location>
        <begin position="571"/>
        <end position="581"/>
    </location>
</feature>
<dbReference type="AlphaFoldDB" id="A0A232LR47"/>
<reference evidence="2 3" key="1">
    <citation type="journal article" date="2015" name="Environ. Microbiol.">
        <title>Metagenome sequence of Elaphomyces granulatus from sporocarp tissue reveals Ascomycota ectomycorrhizal fingerprints of genome expansion and a Proteobacteria-rich microbiome.</title>
        <authorList>
            <person name="Quandt C.A."/>
            <person name="Kohler A."/>
            <person name="Hesse C.N."/>
            <person name="Sharpton T.J."/>
            <person name="Martin F."/>
            <person name="Spatafora J.W."/>
        </authorList>
    </citation>
    <scope>NUCLEOTIDE SEQUENCE [LARGE SCALE GENOMIC DNA]</scope>
    <source>
        <strain evidence="2 3">OSC145934</strain>
    </source>
</reference>
<feature type="compositionally biased region" description="Polar residues" evidence="1">
    <location>
        <begin position="603"/>
        <end position="623"/>
    </location>
</feature>
<evidence type="ECO:0000256" key="1">
    <source>
        <dbReference type="SAM" id="MobiDB-lite"/>
    </source>
</evidence>
<dbReference type="Proteomes" id="UP000243515">
    <property type="component" value="Unassembled WGS sequence"/>
</dbReference>
<name>A0A232LR47_9EURO</name>
<sequence length="718" mass="80157">MAAVNSIMFDANIAAELCPCPATGGSSMLELPLNLIAQIVDDVPDLARLCRTCRVLNYMALPPLYKEVVLSSYDEIRFRNDRPEGWGSASPFSMGLNALATRPHATLVESLTLRGEWKEHDIEEHARVGRVPDSSMMLNIAVRAMVDRMPGLGSFSWELNTKMLETVYTGLAQLPRLTALTLRFPSSRHPRPTVVVPPMPYLRSLKVTDIDPLCYPDDISTLLARSKNLKELKMHWSPRMREAQEPSVSLREYFRKCVATRSPMKITKLAMQNLYAWQTEEFWGALDIPVLEEITMLSSPGIDEYNFVSTFVDKSWANRPNLCDMNLKAIRHDVLEKEMCQFIASLSGLERIYLVNAMCDPNDFFSCRKYLGQSPPTSLLEILSNPNSASMASPTSDPSSLIFLRDFHFDCITKHGATLRHLLLPSRFPLSMDMISKLARVCPNLEQLALAPETSALETISYLLPFLHNLVALRILIPSGTPTQHSMNSARQEKSAPTHLPGHAVSASTVSHSNSMIADIVEVDDRIHAESMSRALADKEMYAKLRFIEVDWRAWELGKFYTVPVAEDESFTPTQEPTGTNVAGIASNRNSTDHSHASITDDVASSTVQAHHSTSNGSVSTPNYEAASTKATPSRPFKGKATMKPKSSLGKHRRETSPPSTPLGENLPVRTPSSKVNYCVVHETISSGEKAIWRRQVRRVGWEVLKHWEIWALDAKEI</sequence>
<gene>
    <name evidence="2" type="ORF">Egran_05743</name>
</gene>
<organism evidence="2 3">
    <name type="scientific">Elaphomyces granulatus</name>
    <dbReference type="NCBI Taxonomy" id="519963"/>
    <lineage>
        <taxon>Eukaryota</taxon>
        <taxon>Fungi</taxon>
        <taxon>Dikarya</taxon>
        <taxon>Ascomycota</taxon>
        <taxon>Pezizomycotina</taxon>
        <taxon>Eurotiomycetes</taxon>
        <taxon>Eurotiomycetidae</taxon>
        <taxon>Eurotiales</taxon>
        <taxon>Elaphomycetaceae</taxon>
        <taxon>Elaphomyces</taxon>
    </lineage>
</organism>
<keyword evidence="3" id="KW-1185">Reference proteome</keyword>
<dbReference type="EMBL" id="NPHW01005691">
    <property type="protein sequence ID" value="OXV06488.1"/>
    <property type="molecule type" value="Genomic_DNA"/>
</dbReference>
<proteinExistence type="predicted"/>
<feature type="region of interest" description="Disordered" evidence="1">
    <location>
        <begin position="483"/>
        <end position="510"/>
    </location>
</feature>
<evidence type="ECO:0008006" key="4">
    <source>
        <dbReference type="Google" id="ProtNLM"/>
    </source>
</evidence>
<dbReference type="Gene3D" id="3.80.10.10">
    <property type="entry name" value="Ribonuclease Inhibitor"/>
    <property type="match status" value="1"/>
</dbReference>
<evidence type="ECO:0000313" key="2">
    <source>
        <dbReference type="EMBL" id="OXV06488.1"/>
    </source>
</evidence>
<dbReference type="InterPro" id="IPR032675">
    <property type="entry name" value="LRR_dom_sf"/>
</dbReference>